<feature type="transmembrane region" description="Helical" evidence="5">
    <location>
        <begin position="7"/>
        <end position="26"/>
    </location>
</feature>
<keyword evidence="7" id="KW-1185">Reference proteome</keyword>
<dbReference type="AlphaFoldDB" id="A0A556MJS5"/>
<comment type="subcellular location">
    <subcellularLocation>
        <location evidence="1">Membrane</location>
        <topology evidence="1">Multi-pass membrane protein</topology>
    </subcellularLocation>
</comment>
<dbReference type="Proteomes" id="UP000316008">
    <property type="component" value="Unassembled WGS sequence"/>
</dbReference>
<organism evidence="6 7">
    <name type="scientific">Fluviicola chungangensis</name>
    <dbReference type="NCBI Taxonomy" id="2597671"/>
    <lineage>
        <taxon>Bacteria</taxon>
        <taxon>Pseudomonadati</taxon>
        <taxon>Bacteroidota</taxon>
        <taxon>Flavobacteriia</taxon>
        <taxon>Flavobacteriales</taxon>
        <taxon>Crocinitomicaceae</taxon>
        <taxon>Fluviicola</taxon>
    </lineage>
</organism>
<evidence type="ECO:0000313" key="6">
    <source>
        <dbReference type="EMBL" id="TSJ40129.1"/>
    </source>
</evidence>
<evidence type="ECO:0000313" key="7">
    <source>
        <dbReference type="Proteomes" id="UP000316008"/>
    </source>
</evidence>
<feature type="transmembrane region" description="Helical" evidence="5">
    <location>
        <begin position="96"/>
        <end position="113"/>
    </location>
</feature>
<evidence type="ECO:0000256" key="2">
    <source>
        <dbReference type="ARBA" id="ARBA00022692"/>
    </source>
</evidence>
<keyword evidence="3 5" id="KW-1133">Transmembrane helix</keyword>
<keyword evidence="2 5" id="KW-0812">Transmembrane</keyword>
<evidence type="ECO:0000256" key="3">
    <source>
        <dbReference type="ARBA" id="ARBA00022989"/>
    </source>
</evidence>
<dbReference type="InterPro" id="IPR032808">
    <property type="entry name" value="DoxX"/>
</dbReference>
<sequence>MKGIKITFWISTGLIGLFIIPGVFFLDTPFAKAVPTHLGLPSWFHWELGILKAIGALVILLPFAGNRIKEWAYFGLALDMLSAVFALAWVDGITGATFFPLVVFAILAVSYWSHHKLHQVF</sequence>
<keyword evidence="4 5" id="KW-0472">Membrane</keyword>
<evidence type="ECO:0000256" key="1">
    <source>
        <dbReference type="ARBA" id="ARBA00004141"/>
    </source>
</evidence>
<dbReference type="OrthoDB" id="7960583at2"/>
<protein>
    <submittedName>
        <fullName evidence="6">DoxX family protein</fullName>
    </submittedName>
</protein>
<feature type="transmembrane region" description="Helical" evidence="5">
    <location>
        <begin position="71"/>
        <end position="90"/>
    </location>
</feature>
<dbReference type="EMBL" id="VLPL01000009">
    <property type="protein sequence ID" value="TSJ40129.1"/>
    <property type="molecule type" value="Genomic_DNA"/>
</dbReference>
<proteinExistence type="predicted"/>
<comment type="caution">
    <text evidence="6">The sequence shown here is derived from an EMBL/GenBank/DDBJ whole genome shotgun (WGS) entry which is preliminary data.</text>
</comment>
<dbReference type="GO" id="GO:0016020">
    <property type="term" value="C:membrane"/>
    <property type="evidence" value="ECO:0007669"/>
    <property type="project" value="UniProtKB-SubCell"/>
</dbReference>
<dbReference type="RefSeq" id="WP_144334257.1">
    <property type="nucleotide sequence ID" value="NZ_VLPL01000009.1"/>
</dbReference>
<evidence type="ECO:0000256" key="4">
    <source>
        <dbReference type="ARBA" id="ARBA00023136"/>
    </source>
</evidence>
<accession>A0A556MJS5</accession>
<name>A0A556MJS5_9FLAO</name>
<feature type="transmembrane region" description="Helical" evidence="5">
    <location>
        <begin position="46"/>
        <end position="64"/>
    </location>
</feature>
<dbReference type="Pfam" id="PF13564">
    <property type="entry name" value="DoxX_2"/>
    <property type="match status" value="1"/>
</dbReference>
<reference evidence="6 7" key="1">
    <citation type="submission" date="2019-07" db="EMBL/GenBank/DDBJ databases">
        <authorList>
            <person name="Huq M.A."/>
        </authorList>
    </citation>
    <scope>NUCLEOTIDE SEQUENCE [LARGE SCALE GENOMIC DNA]</scope>
    <source>
        <strain evidence="6 7">MAH-3</strain>
    </source>
</reference>
<gene>
    <name evidence="6" type="ORF">FO442_16145</name>
</gene>
<evidence type="ECO:0000256" key="5">
    <source>
        <dbReference type="SAM" id="Phobius"/>
    </source>
</evidence>